<organism evidence="8 9">
    <name type="scientific">Hazenella coriacea</name>
    <dbReference type="NCBI Taxonomy" id="1179467"/>
    <lineage>
        <taxon>Bacteria</taxon>
        <taxon>Bacillati</taxon>
        <taxon>Bacillota</taxon>
        <taxon>Bacilli</taxon>
        <taxon>Bacillales</taxon>
        <taxon>Thermoactinomycetaceae</taxon>
        <taxon>Hazenella</taxon>
    </lineage>
</organism>
<name>A0A4R3L5D7_9BACL</name>
<keyword evidence="6 7" id="KW-0414">Isoprene biosynthesis</keyword>
<evidence type="ECO:0000256" key="3">
    <source>
        <dbReference type="ARBA" id="ARBA00009789"/>
    </source>
</evidence>
<evidence type="ECO:0000313" key="8">
    <source>
        <dbReference type="EMBL" id="TCS94228.1"/>
    </source>
</evidence>
<comment type="caution">
    <text evidence="8">The sequence shown here is derived from an EMBL/GenBank/DDBJ whole genome shotgun (WGS) entry which is preliminary data.</text>
</comment>
<gene>
    <name evidence="7" type="primary">ispD</name>
    <name evidence="8" type="ORF">EDD58_10496</name>
</gene>
<dbReference type="InterPro" id="IPR018294">
    <property type="entry name" value="ISPD_synthase_CS"/>
</dbReference>
<dbReference type="PANTHER" id="PTHR32125">
    <property type="entry name" value="2-C-METHYL-D-ERYTHRITOL 4-PHOSPHATE CYTIDYLYLTRANSFERASE, CHLOROPLASTIC"/>
    <property type="match status" value="1"/>
</dbReference>
<dbReference type="PANTHER" id="PTHR32125:SF4">
    <property type="entry name" value="2-C-METHYL-D-ERYTHRITOL 4-PHOSPHATE CYTIDYLYLTRANSFERASE, CHLOROPLASTIC"/>
    <property type="match status" value="1"/>
</dbReference>
<evidence type="ECO:0000313" key="9">
    <source>
        <dbReference type="Proteomes" id="UP000294937"/>
    </source>
</evidence>
<dbReference type="InterPro" id="IPR029044">
    <property type="entry name" value="Nucleotide-diphossugar_trans"/>
</dbReference>
<evidence type="ECO:0000256" key="7">
    <source>
        <dbReference type="HAMAP-Rule" id="MF_00108"/>
    </source>
</evidence>
<dbReference type="SUPFAM" id="SSF53448">
    <property type="entry name" value="Nucleotide-diphospho-sugar transferases"/>
    <property type="match status" value="1"/>
</dbReference>
<keyword evidence="5 7" id="KW-0548">Nucleotidyltransferase</keyword>
<comment type="pathway">
    <text evidence="2 7">Isoprenoid biosynthesis; isopentenyl diphosphate biosynthesis via DXP pathway; isopentenyl diphosphate from 1-deoxy-D-xylulose 5-phosphate: step 2/6.</text>
</comment>
<evidence type="ECO:0000256" key="2">
    <source>
        <dbReference type="ARBA" id="ARBA00004787"/>
    </source>
</evidence>
<dbReference type="GO" id="GO:0050518">
    <property type="term" value="F:2-C-methyl-D-erythritol 4-phosphate cytidylyltransferase activity"/>
    <property type="evidence" value="ECO:0007669"/>
    <property type="project" value="UniProtKB-UniRule"/>
</dbReference>
<evidence type="ECO:0000256" key="1">
    <source>
        <dbReference type="ARBA" id="ARBA00001282"/>
    </source>
</evidence>
<dbReference type="HAMAP" id="MF_00108">
    <property type="entry name" value="IspD"/>
    <property type="match status" value="1"/>
</dbReference>
<dbReference type="AlphaFoldDB" id="A0A4R3L5D7"/>
<dbReference type="InterPro" id="IPR001228">
    <property type="entry name" value="IspD"/>
</dbReference>
<dbReference type="UniPathway" id="UPA00056">
    <property type="reaction ID" value="UER00093"/>
</dbReference>
<dbReference type="FunFam" id="3.90.550.10:FF:000003">
    <property type="entry name" value="2-C-methyl-D-erythritol 4-phosphate cytidylyltransferase"/>
    <property type="match status" value="1"/>
</dbReference>
<evidence type="ECO:0000256" key="4">
    <source>
        <dbReference type="ARBA" id="ARBA00022679"/>
    </source>
</evidence>
<feature type="site" description="Positions MEP for the nucleophilic attack" evidence="7">
    <location>
        <position position="228"/>
    </location>
</feature>
<dbReference type="Gene3D" id="3.90.550.10">
    <property type="entry name" value="Spore Coat Polysaccharide Biosynthesis Protein SpsA, Chain A"/>
    <property type="match status" value="1"/>
</dbReference>
<dbReference type="GO" id="GO:0019288">
    <property type="term" value="P:isopentenyl diphosphate biosynthetic process, methylerythritol 4-phosphate pathway"/>
    <property type="evidence" value="ECO:0007669"/>
    <property type="project" value="UniProtKB-UniRule"/>
</dbReference>
<feature type="site" description="Transition state stabilizer" evidence="7">
    <location>
        <position position="42"/>
    </location>
</feature>
<feature type="site" description="Positions MEP for the nucleophilic attack" evidence="7">
    <location>
        <position position="172"/>
    </location>
</feature>
<dbReference type="InterPro" id="IPR050088">
    <property type="entry name" value="IspD/TarI_cytidylyltransf_bact"/>
</dbReference>
<comment type="similarity">
    <text evidence="3 7">Belongs to the IspD/TarI cytidylyltransferase family. IspD subfamily.</text>
</comment>
<evidence type="ECO:0000256" key="6">
    <source>
        <dbReference type="ARBA" id="ARBA00023229"/>
    </source>
</evidence>
<dbReference type="EMBL" id="SMAG01000004">
    <property type="protein sequence ID" value="TCS94228.1"/>
    <property type="molecule type" value="Genomic_DNA"/>
</dbReference>
<dbReference type="EC" id="2.7.7.60" evidence="7"/>
<dbReference type="InterPro" id="IPR034683">
    <property type="entry name" value="IspD/TarI"/>
</dbReference>
<protein>
    <recommendedName>
        <fullName evidence="7">2-C-methyl-D-erythritol 4-phosphate cytidylyltransferase</fullName>
        <ecNumber evidence="7">2.7.7.60</ecNumber>
    </recommendedName>
    <alternativeName>
        <fullName evidence="7">4-diphosphocytidyl-2C-methyl-D-erythritol synthase</fullName>
    </alternativeName>
    <alternativeName>
        <fullName evidence="7">MEP cytidylyltransferase</fullName>
        <shortName evidence="7">MCT</shortName>
    </alternativeName>
</protein>
<dbReference type="Proteomes" id="UP000294937">
    <property type="component" value="Unassembled WGS sequence"/>
</dbReference>
<dbReference type="Pfam" id="PF01128">
    <property type="entry name" value="IspD"/>
    <property type="match status" value="1"/>
</dbReference>
<comment type="catalytic activity">
    <reaction evidence="1 7">
        <text>2-C-methyl-D-erythritol 4-phosphate + CTP + H(+) = 4-CDP-2-C-methyl-D-erythritol + diphosphate</text>
        <dbReference type="Rhea" id="RHEA:13429"/>
        <dbReference type="ChEBI" id="CHEBI:15378"/>
        <dbReference type="ChEBI" id="CHEBI:33019"/>
        <dbReference type="ChEBI" id="CHEBI:37563"/>
        <dbReference type="ChEBI" id="CHEBI:57823"/>
        <dbReference type="ChEBI" id="CHEBI:58262"/>
        <dbReference type="EC" id="2.7.7.60"/>
    </reaction>
</comment>
<dbReference type="OrthoDB" id="9806837at2"/>
<sequence length="249" mass="28154">MFQPVAVFTGGHALFERRFIVSVGVVIPAAGQGKRMGTKESKQFLLFEDQPILIHTIRVFETHPAIDEIIVVMKEDEIARTRKLIQKEGFLKVTQVIAGGKERQESVYRGIQSLDTDLVLVHDAVRPFVSHQAIDRLLESVQMHGAAILAVPMKDTVKQVDDAGIVEMTPDRSRLWSVQTPQAFRREWLLEAHQLGLVREQLATDDSMLVEELGIDVRVVEGEYTNIKITTPDDLILAESIQQMRRKHV</sequence>
<dbReference type="PROSITE" id="PS01295">
    <property type="entry name" value="ISPD"/>
    <property type="match status" value="1"/>
</dbReference>
<dbReference type="NCBIfam" id="TIGR00453">
    <property type="entry name" value="ispD"/>
    <property type="match status" value="1"/>
</dbReference>
<keyword evidence="4 7" id="KW-0808">Transferase</keyword>
<proteinExistence type="inferred from homology"/>
<comment type="function">
    <text evidence="7">Catalyzes the formation of 4-diphosphocytidyl-2-C-methyl-D-erythritol from CTP and 2-C-methyl-D-erythritol 4-phosphate (MEP).</text>
</comment>
<accession>A0A4R3L5D7</accession>
<dbReference type="CDD" id="cd02516">
    <property type="entry name" value="CDP-ME_synthetase"/>
    <property type="match status" value="1"/>
</dbReference>
<keyword evidence="9" id="KW-1185">Reference proteome</keyword>
<feature type="site" description="Transition state stabilizer" evidence="7">
    <location>
        <position position="35"/>
    </location>
</feature>
<evidence type="ECO:0000256" key="5">
    <source>
        <dbReference type="ARBA" id="ARBA00022695"/>
    </source>
</evidence>
<reference evidence="8 9" key="1">
    <citation type="submission" date="2019-03" db="EMBL/GenBank/DDBJ databases">
        <title>Genomic Encyclopedia of Type Strains, Phase IV (KMG-IV): sequencing the most valuable type-strain genomes for metagenomic binning, comparative biology and taxonomic classification.</title>
        <authorList>
            <person name="Goeker M."/>
        </authorList>
    </citation>
    <scope>NUCLEOTIDE SEQUENCE [LARGE SCALE GENOMIC DNA]</scope>
    <source>
        <strain evidence="8 9">DSM 45707</strain>
    </source>
</reference>